<evidence type="ECO:0000313" key="10">
    <source>
        <dbReference type="EMBL" id="MCD5312833.1"/>
    </source>
</evidence>
<keyword evidence="2 7" id="KW-0813">Transport</keyword>
<feature type="transmembrane region" description="Helical" evidence="7">
    <location>
        <begin position="287"/>
        <end position="312"/>
    </location>
</feature>
<dbReference type="CDD" id="cd06261">
    <property type="entry name" value="TM_PBP2"/>
    <property type="match status" value="1"/>
</dbReference>
<organism evidence="10 11">
    <name type="scientific">Kineosporia babensis</name>
    <dbReference type="NCBI Taxonomy" id="499548"/>
    <lineage>
        <taxon>Bacteria</taxon>
        <taxon>Bacillati</taxon>
        <taxon>Actinomycetota</taxon>
        <taxon>Actinomycetes</taxon>
        <taxon>Kineosporiales</taxon>
        <taxon>Kineosporiaceae</taxon>
        <taxon>Kineosporia</taxon>
    </lineage>
</organism>
<feature type="transmembrane region" description="Helical" evidence="7">
    <location>
        <begin position="98"/>
        <end position="121"/>
    </location>
</feature>
<evidence type="ECO:0000256" key="6">
    <source>
        <dbReference type="ARBA" id="ARBA00023136"/>
    </source>
</evidence>
<sequence length="322" mass="35036">MTSVTNDLVSATAQKDPPSGSRRARIPRAPYVFMVPAVALFVFSIAIPILYTAYLSLRTVKVEGLGLGPGARTEVWAGLSNYGRTLSDPDFLSSVLRVLGYGLVVIPVMLGLALLFALLLDSVRVRATRFSRLVIFMPYAVPAVISSLLWGFLYLPAVSPFTHAAEQVGITLPQPMAPGLVLFAIANIAVWGGVGFNMIVLYTALKAIPSDLYEAARIDGCSELQIAWRIKIPIIVPSLIMTSVFGMITTLQVFAEPTVLRPLTNNISTSWSPLMMIYRDAFTRNDIYAASATSVVLAVATFVLSFGFLRLVQNRAFAQENR</sequence>
<keyword evidence="6 7" id="KW-0472">Membrane</keyword>
<dbReference type="Gene3D" id="1.10.3720.10">
    <property type="entry name" value="MetI-like"/>
    <property type="match status" value="1"/>
</dbReference>
<feature type="domain" description="ABC transmembrane type-1" evidence="9">
    <location>
        <begin position="95"/>
        <end position="308"/>
    </location>
</feature>
<evidence type="ECO:0000256" key="8">
    <source>
        <dbReference type="SAM" id="MobiDB-lite"/>
    </source>
</evidence>
<protein>
    <submittedName>
        <fullName evidence="10">Sugar ABC transporter permease</fullName>
    </submittedName>
</protein>
<dbReference type="GO" id="GO:0055085">
    <property type="term" value="P:transmembrane transport"/>
    <property type="evidence" value="ECO:0007669"/>
    <property type="project" value="InterPro"/>
</dbReference>
<dbReference type="PANTHER" id="PTHR43227">
    <property type="entry name" value="BLL4140 PROTEIN"/>
    <property type="match status" value="1"/>
</dbReference>
<reference evidence="10" key="1">
    <citation type="submission" date="2021-11" db="EMBL/GenBank/DDBJ databases">
        <title>Streptomyces corallinus and Kineosporia corallina sp. nov., two new coral-derived marine actinobacteria.</title>
        <authorList>
            <person name="Buangrab K."/>
            <person name="Sutthacheep M."/>
            <person name="Yeemin T."/>
            <person name="Harunari E."/>
            <person name="Igarashi Y."/>
            <person name="Sripreechasak P."/>
            <person name="Kanchanasin P."/>
            <person name="Tanasupawat S."/>
            <person name="Phongsopitanun W."/>
        </authorList>
    </citation>
    <scope>NUCLEOTIDE SEQUENCE</scope>
    <source>
        <strain evidence="10">JCM 31032</strain>
    </source>
</reference>
<evidence type="ECO:0000259" key="9">
    <source>
        <dbReference type="PROSITE" id="PS50928"/>
    </source>
</evidence>
<evidence type="ECO:0000256" key="7">
    <source>
        <dbReference type="RuleBase" id="RU363032"/>
    </source>
</evidence>
<dbReference type="EMBL" id="JAJOMB010000009">
    <property type="protein sequence ID" value="MCD5312833.1"/>
    <property type="molecule type" value="Genomic_DNA"/>
</dbReference>
<feature type="transmembrane region" description="Helical" evidence="7">
    <location>
        <begin position="234"/>
        <end position="255"/>
    </location>
</feature>
<feature type="transmembrane region" description="Helical" evidence="7">
    <location>
        <begin position="31"/>
        <end position="54"/>
    </location>
</feature>
<dbReference type="InterPro" id="IPR050809">
    <property type="entry name" value="UgpAE/MalFG_permease"/>
</dbReference>
<dbReference type="Proteomes" id="UP001138997">
    <property type="component" value="Unassembled WGS sequence"/>
</dbReference>
<comment type="subcellular location">
    <subcellularLocation>
        <location evidence="1 7">Cell membrane</location>
        <topology evidence="1 7">Multi-pass membrane protein</topology>
    </subcellularLocation>
</comment>
<dbReference type="PROSITE" id="PS50928">
    <property type="entry name" value="ABC_TM1"/>
    <property type="match status" value="1"/>
</dbReference>
<keyword evidence="11" id="KW-1185">Reference proteome</keyword>
<evidence type="ECO:0000256" key="2">
    <source>
        <dbReference type="ARBA" id="ARBA00022448"/>
    </source>
</evidence>
<keyword evidence="4 7" id="KW-0812">Transmembrane</keyword>
<keyword evidence="3" id="KW-1003">Cell membrane</keyword>
<feature type="transmembrane region" description="Helical" evidence="7">
    <location>
        <begin position="133"/>
        <end position="153"/>
    </location>
</feature>
<evidence type="ECO:0000256" key="3">
    <source>
        <dbReference type="ARBA" id="ARBA00022475"/>
    </source>
</evidence>
<dbReference type="InterPro" id="IPR035906">
    <property type="entry name" value="MetI-like_sf"/>
</dbReference>
<evidence type="ECO:0000256" key="1">
    <source>
        <dbReference type="ARBA" id="ARBA00004651"/>
    </source>
</evidence>
<dbReference type="Pfam" id="PF00528">
    <property type="entry name" value="BPD_transp_1"/>
    <property type="match status" value="1"/>
</dbReference>
<comment type="caution">
    <text evidence="10">The sequence shown here is derived from an EMBL/GenBank/DDBJ whole genome shotgun (WGS) entry which is preliminary data.</text>
</comment>
<dbReference type="RefSeq" id="WP_231443456.1">
    <property type="nucleotide sequence ID" value="NZ_JAJOMB010000009.1"/>
</dbReference>
<name>A0A9X1NEV0_9ACTN</name>
<comment type="similarity">
    <text evidence="7">Belongs to the binding-protein-dependent transport system permease family.</text>
</comment>
<feature type="region of interest" description="Disordered" evidence="8">
    <location>
        <begin position="1"/>
        <end position="22"/>
    </location>
</feature>
<dbReference type="AlphaFoldDB" id="A0A9X1NEV0"/>
<proteinExistence type="inferred from homology"/>
<dbReference type="SUPFAM" id="SSF161098">
    <property type="entry name" value="MetI-like"/>
    <property type="match status" value="1"/>
</dbReference>
<keyword evidence="5 7" id="KW-1133">Transmembrane helix</keyword>
<evidence type="ECO:0000313" key="11">
    <source>
        <dbReference type="Proteomes" id="UP001138997"/>
    </source>
</evidence>
<gene>
    <name evidence="10" type="ORF">LR394_18150</name>
</gene>
<feature type="transmembrane region" description="Helical" evidence="7">
    <location>
        <begin position="180"/>
        <end position="205"/>
    </location>
</feature>
<dbReference type="GO" id="GO:0005886">
    <property type="term" value="C:plasma membrane"/>
    <property type="evidence" value="ECO:0007669"/>
    <property type="project" value="UniProtKB-SubCell"/>
</dbReference>
<feature type="compositionally biased region" description="Polar residues" evidence="8">
    <location>
        <begin position="1"/>
        <end position="13"/>
    </location>
</feature>
<evidence type="ECO:0000256" key="4">
    <source>
        <dbReference type="ARBA" id="ARBA00022692"/>
    </source>
</evidence>
<dbReference type="PANTHER" id="PTHR43227:SF8">
    <property type="entry name" value="DIACETYLCHITOBIOSE UPTAKE SYSTEM PERMEASE PROTEIN DASB"/>
    <property type="match status" value="1"/>
</dbReference>
<dbReference type="InterPro" id="IPR000515">
    <property type="entry name" value="MetI-like"/>
</dbReference>
<evidence type="ECO:0000256" key="5">
    <source>
        <dbReference type="ARBA" id="ARBA00022989"/>
    </source>
</evidence>
<accession>A0A9X1NEV0</accession>